<accession>A0AAE0YYS0</accession>
<evidence type="ECO:0000313" key="2">
    <source>
        <dbReference type="Proteomes" id="UP001283361"/>
    </source>
</evidence>
<protein>
    <submittedName>
        <fullName evidence="1">Uncharacterized protein</fullName>
    </submittedName>
</protein>
<name>A0AAE0YYS0_9GAST</name>
<evidence type="ECO:0000313" key="1">
    <source>
        <dbReference type="EMBL" id="KAK3759684.1"/>
    </source>
</evidence>
<proteinExistence type="predicted"/>
<reference evidence="1" key="1">
    <citation type="journal article" date="2023" name="G3 (Bethesda)">
        <title>A reference genome for the long-term kleptoplast-retaining sea slug Elysia crispata morphotype clarki.</title>
        <authorList>
            <person name="Eastman K.E."/>
            <person name="Pendleton A.L."/>
            <person name="Shaikh M.A."/>
            <person name="Suttiyut T."/>
            <person name="Ogas R."/>
            <person name="Tomko P."/>
            <person name="Gavelis G."/>
            <person name="Widhalm J.R."/>
            <person name="Wisecaver J.H."/>
        </authorList>
    </citation>
    <scope>NUCLEOTIDE SEQUENCE</scope>
    <source>
        <strain evidence="1">ECLA1</strain>
    </source>
</reference>
<sequence>MQYQLVLAIKYRRCITMRTVYIGAHYRLEAGNTMWDDGIAPRSGTLSGVLKDNPESTFGRLDRRDDKIKMVPSAILK</sequence>
<comment type="caution">
    <text evidence="1">The sequence shown here is derived from an EMBL/GenBank/DDBJ whole genome shotgun (WGS) entry which is preliminary data.</text>
</comment>
<organism evidence="1 2">
    <name type="scientific">Elysia crispata</name>
    <name type="common">lettuce slug</name>
    <dbReference type="NCBI Taxonomy" id="231223"/>
    <lineage>
        <taxon>Eukaryota</taxon>
        <taxon>Metazoa</taxon>
        <taxon>Spiralia</taxon>
        <taxon>Lophotrochozoa</taxon>
        <taxon>Mollusca</taxon>
        <taxon>Gastropoda</taxon>
        <taxon>Heterobranchia</taxon>
        <taxon>Euthyneura</taxon>
        <taxon>Panpulmonata</taxon>
        <taxon>Sacoglossa</taxon>
        <taxon>Placobranchoidea</taxon>
        <taxon>Plakobranchidae</taxon>
        <taxon>Elysia</taxon>
    </lineage>
</organism>
<dbReference type="AlphaFoldDB" id="A0AAE0YYS0"/>
<dbReference type="EMBL" id="JAWDGP010005084">
    <property type="protein sequence ID" value="KAK3759684.1"/>
    <property type="molecule type" value="Genomic_DNA"/>
</dbReference>
<keyword evidence="2" id="KW-1185">Reference proteome</keyword>
<dbReference type="Proteomes" id="UP001283361">
    <property type="component" value="Unassembled WGS sequence"/>
</dbReference>
<gene>
    <name evidence="1" type="ORF">RRG08_033373</name>
</gene>